<comment type="subcellular location">
    <subcellularLocation>
        <location evidence="1">Cell outer membrane</location>
    </subcellularLocation>
</comment>
<keyword evidence="3" id="KW-0998">Cell outer membrane</keyword>
<dbReference type="InterPro" id="IPR036942">
    <property type="entry name" value="Beta-barrel_TonB_sf"/>
</dbReference>
<protein>
    <submittedName>
        <fullName evidence="6">TonB-dependent receptor</fullName>
    </submittedName>
</protein>
<dbReference type="EMBL" id="FAXC01000206">
    <property type="protein sequence ID" value="CUV09229.1"/>
    <property type="molecule type" value="Genomic_DNA"/>
</dbReference>
<sequence length="1019" mass="112040">MRKLTILFLATMFTAGLFAQNLAGKISGNVSSDGQPLVGANVILEGTSTGAATDENGTYYILDVQPGVYTVRVNYIGYKTQIVSNIRVNIGLTTSQDFEMEVAAVEGETVEVTAEKPLIEVNQTNMARTIDAEAIENYAVRNVTSMVASQAGVVSMHDGLHIRGSRGEEIGYTLEGASMAGAGGKVISNAIPEALETIAVQTGGFDASVGKANAGVVQQSLKTGGSRFSASVLMEQDGGKYAVGDQDMTMTVQGPIGDKIRFFGALRITGTDNYSSTSRWFTPFTIAGGNPIADKVGGLTASGDYVVLNEKGSMTFTDIDHDGAYTAGTDILAGINNESGAFNNVNSWTNFNGTMTFDYNPLVMRLSGAYTAGTSSGAGLPIKNMFNTRRHETANSNYLINLKSTYFLNTSTYIRTNVKMVGRKYESYDKKFEEKGKFKTGHTSQLKDWLAWGDHDKVAEVDTNWARHFGTPGEAYSEAFQYVEPYQYNVNGFRFARDGARRGGYSKGEDGYIGFDAEFVSQMGEHEVKVGADYTAFTYKRYGYSGINSLNSKVAQDATLYDAIVAQNERAEKEVVTARLASWIGYDPLGRDCDDGGNCQDYDQPRKPWNMAFYLNDKFEAGDLVVNAGLRYEAINQANVDLKDYDNPPLDKNYAIVAAEDPKYGFKEMPTQSYILPRLGLGFPITDVASFHLNYGRYVQMAPMYRLYRSRGSGYSSWGLKPTQETKFEMGYGTLIGDVASLDLTVFARNPKDQVSRDVYQPDATENFYGLRDHTNYVNSDFSQITGIEVDFKTNRVNNIQVFANYVFQDVRGTNSYPTLGTIGWGKPTMIAATRYDQRHQASAIVDYRTGRTGNVLTNNFGVNLIASYNSGHPYTYSDGSMGQRDAGEGALLSDNDPRNRAPQEAINSSTTPSIFNLDLGVDKTVRVMNINVKLYATVTNLLNTQHIVNVYNRTGDAYDDGFLSDPALSSLIIEGRGPEYVEMYQKINLANRNHWLNDHGFDLFGVPREIKMGMQVSF</sequence>
<evidence type="ECO:0000256" key="3">
    <source>
        <dbReference type="ARBA" id="ARBA00023237"/>
    </source>
</evidence>
<organism evidence="6">
    <name type="scientific">hydrothermal vent metagenome</name>
    <dbReference type="NCBI Taxonomy" id="652676"/>
    <lineage>
        <taxon>unclassified sequences</taxon>
        <taxon>metagenomes</taxon>
        <taxon>ecological metagenomes</taxon>
    </lineage>
</organism>
<dbReference type="Gene3D" id="2.60.40.1120">
    <property type="entry name" value="Carboxypeptidase-like, regulatory domain"/>
    <property type="match status" value="1"/>
</dbReference>
<evidence type="ECO:0000313" key="6">
    <source>
        <dbReference type="EMBL" id="CUV09229.1"/>
    </source>
</evidence>
<dbReference type="Gene3D" id="2.40.170.20">
    <property type="entry name" value="TonB-dependent receptor, beta-barrel domain"/>
    <property type="match status" value="1"/>
</dbReference>
<dbReference type="InterPro" id="IPR008969">
    <property type="entry name" value="CarboxyPept-like_regulatory"/>
</dbReference>
<evidence type="ECO:0000256" key="1">
    <source>
        <dbReference type="ARBA" id="ARBA00004442"/>
    </source>
</evidence>
<name>A0A160VGR7_9ZZZZ</name>
<keyword evidence="2" id="KW-0472">Membrane</keyword>
<dbReference type="AlphaFoldDB" id="A0A160VGR7"/>
<evidence type="ECO:0000256" key="4">
    <source>
        <dbReference type="SAM" id="MobiDB-lite"/>
    </source>
</evidence>
<gene>
    <name evidence="6" type="ORF">MGWOODY_Mmi2190</name>
</gene>
<dbReference type="SUPFAM" id="SSF49464">
    <property type="entry name" value="Carboxypeptidase regulatory domain-like"/>
    <property type="match status" value="1"/>
</dbReference>
<dbReference type="GO" id="GO:0009279">
    <property type="term" value="C:cell outer membrane"/>
    <property type="evidence" value="ECO:0007669"/>
    <property type="project" value="UniProtKB-SubCell"/>
</dbReference>
<accession>A0A160VGR7</accession>
<evidence type="ECO:0000259" key="5">
    <source>
        <dbReference type="Pfam" id="PF07715"/>
    </source>
</evidence>
<feature type="domain" description="TonB-dependent receptor plug" evidence="5">
    <location>
        <begin position="125"/>
        <end position="216"/>
    </location>
</feature>
<proteinExistence type="predicted"/>
<keyword evidence="6" id="KW-0675">Receptor</keyword>
<dbReference type="InterPro" id="IPR012910">
    <property type="entry name" value="Plug_dom"/>
</dbReference>
<dbReference type="Gene3D" id="2.170.130.10">
    <property type="entry name" value="TonB-dependent receptor, plug domain"/>
    <property type="match status" value="1"/>
</dbReference>
<dbReference type="SUPFAM" id="SSF56935">
    <property type="entry name" value="Porins"/>
    <property type="match status" value="1"/>
</dbReference>
<evidence type="ECO:0000256" key="2">
    <source>
        <dbReference type="ARBA" id="ARBA00023136"/>
    </source>
</evidence>
<dbReference type="Pfam" id="PF07715">
    <property type="entry name" value="Plug"/>
    <property type="match status" value="1"/>
</dbReference>
<dbReference type="InterPro" id="IPR037066">
    <property type="entry name" value="Plug_dom_sf"/>
</dbReference>
<feature type="region of interest" description="Disordered" evidence="4">
    <location>
        <begin position="886"/>
        <end position="908"/>
    </location>
</feature>
<reference evidence="6" key="1">
    <citation type="submission" date="2015-10" db="EMBL/GenBank/DDBJ databases">
        <authorList>
            <person name="Gilbert D.G."/>
        </authorList>
    </citation>
    <scope>NUCLEOTIDE SEQUENCE</scope>
</reference>
<dbReference type="Pfam" id="PF13620">
    <property type="entry name" value="CarboxypepD_reg"/>
    <property type="match status" value="1"/>
</dbReference>